<dbReference type="AlphaFoldDB" id="A0A1Y2FLJ9"/>
<protein>
    <submittedName>
        <fullName evidence="2">WD40-repeat-containing domain protein</fullName>
    </submittedName>
</protein>
<feature type="domain" description="DUF2415" evidence="1">
    <location>
        <begin position="240"/>
        <end position="274"/>
    </location>
</feature>
<dbReference type="InterPro" id="IPR036322">
    <property type="entry name" value="WD40_repeat_dom_sf"/>
</dbReference>
<evidence type="ECO:0000259" key="1">
    <source>
        <dbReference type="Pfam" id="PF10313"/>
    </source>
</evidence>
<dbReference type="InterPro" id="IPR019417">
    <property type="entry name" value="DUF2415"/>
</dbReference>
<dbReference type="OrthoDB" id="418169at2759"/>
<dbReference type="InterPro" id="IPR015943">
    <property type="entry name" value="WD40/YVTN_repeat-like_dom_sf"/>
</dbReference>
<dbReference type="PANTHER" id="PTHR43991:SF9">
    <property type="entry name" value="DUF2415 DOMAIN-CONTAINING PROTEIN"/>
    <property type="match status" value="1"/>
</dbReference>
<dbReference type="PANTHER" id="PTHR43991">
    <property type="entry name" value="WD REPEAT PROTEIN (AFU_ORTHOLOGUE AFUA_8G05640)-RELATED"/>
    <property type="match status" value="1"/>
</dbReference>
<proteinExistence type="predicted"/>
<evidence type="ECO:0000313" key="3">
    <source>
        <dbReference type="Proteomes" id="UP000193685"/>
    </source>
</evidence>
<comment type="caution">
    <text evidence="2">The sequence shown here is derived from an EMBL/GenBank/DDBJ whole genome shotgun (WGS) entry which is preliminary data.</text>
</comment>
<dbReference type="Proteomes" id="UP000193685">
    <property type="component" value="Unassembled WGS sequence"/>
</dbReference>
<evidence type="ECO:0000313" key="2">
    <source>
        <dbReference type="EMBL" id="ORY83645.1"/>
    </source>
</evidence>
<accession>A0A1Y2FLJ9</accession>
<dbReference type="SUPFAM" id="SSF50978">
    <property type="entry name" value="WD40 repeat-like"/>
    <property type="match status" value="1"/>
</dbReference>
<reference evidence="2 3" key="1">
    <citation type="submission" date="2016-07" db="EMBL/GenBank/DDBJ databases">
        <title>Pervasive Adenine N6-methylation of Active Genes in Fungi.</title>
        <authorList>
            <consortium name="DOE Joint Genome Institute"/>
            <person name="Mondo S.J."/>
            <person name="Dannebaum R.O."/>
            <person name="Kuo R.C."/>
            <person name="Labutti K."/>
            <person name="Haridas S."/>
            <person name="Kuo A."/>
            <person name="Salamov A."/>
            <person name="Ahrendt S.R."/>
            <person name="Lipzen A."/>
            <person name="Sullivan W."/>
            <person name="Andreopoulos W.B."/>
            <person name="Clum A."/>
            <person name="Lindquist E."/>
            <person name="Daum C."/>
            <person name="Ramamoorthy G.K."/>
            <person name="Gryganskyi A."/>
            <person name="Culley D."/>
            <person name="Magnuson J.K."/>
            <person name="James T.Y."/>
            <person name="O'Malley M.A."/>
            <person name="Stajich J.E."/>
            <person name="Spatafora J.W."/>
            <person name="Visel A."/>
            <person name="Grigoriev I.V."/>
        </authorList>
    </citation>
    <scope>NUCLEOTIDE SEQUENCE [LARGE SCALE GENOMIC DNA]</scope>
    <source>
        <strain evidence="2 3">12-1054</strain>
    </source>
</reference>
<dbReference type="SMART" id="SM00320">
    <property type="entry name" value="WD40"/>
    <property type="match status" value="3"/>
</dbReference>
<name>A0A1Y2FLJ9_PROLT</name>
<gene>
    <name evidence="2" type="ORF">BCR37DRAFT_346078</name>
</gene>
<keyword evidence="3" id="KW-1185">Reference proteome</keyword>
<dbReference type="RefSeq" id="XP_040725940.1">
    <property type="nucleotide sequence ID" value="XM_040867660.1"/>
</dbReference>
<dbReference type="Pfam" id="PF00400">
    <property type="entry name" value="WD40"/>
    <property type="match status" value="1"/>
</dbReference>
<dbReference type="OMA" id="ATERRCF"/>
<dbReference type="Pfam" id="PF10313">
    <property type="entry name" value="DUF2415"/>
    <property type="match status" value="1"/>
</dbReference>
<organism evidence="2 3">
    <name type="scientific">Protomyces lactucae-debilis</name>
    <dbReference type="NCBI Taxonomy" id="2754530"/>
    <lineage>
        <taxon>Eukaryota</taxon>
        <taxon>Fungi</taxon>
        <taxon>Dikarya</taxon>
        <taxon>Ascomycota</taxon>
        <taxon>Taphrinomycotina</taxon>
        <taxon>Taphrinomycetes</taxon>
        <taxon>Taphrinales</taxon>
        <taxon>Protomycetaceae</taxon>
        <taxon>Protomyces</taxon>
    </lineage>
</organism>
<dbReference type="Gene3D" id="2.130.10.10">
    <property type="entry name" value="YVTN repeat-like/Quinoprotein amine dehydrogenase"/>
    <property type="match status" value="1"/>
</dbReference>
<dbReference type="EMBL" id="MCFI01000007">
    <property type="protein sequence ID" value="ORY83645.1"/>
    <property type="molecule type" value="Genomic_DNA"/>
</dbReference>
<dbReference type="InterPro" id="IPR001680">
    <property type="entry name" value="WD40_rpt"/>
</dbReference>
<dbReference type="GeneID" id="63784259"/>
<sequence length="345" mass="38084">MLTQALQHWQLKNLLCSASSTAHNREQLLYVCRHSVRTLDFAASSIGLAGPKFSFEPRSLTSRYGWIVAGAEHGVLAILDDRGDPSTLQEGLRKQEVTIGGCLVNGIHLYRNANGEEVALVSSNDHTLKSYNVSQGRLERPMSMQTAMNHATVSPDGQWMIAVGDNTECYLFTQESGRWRRQGSMTVSTDACFATGFSASGRMLAVGSQDGTCSLFDIRITINKQSCLFRCRTSRPFPHGSIRALAFSPSPLDLLVFTESTSHATLLDCRDFSQPQQRLSVPLADTARDRHHGDGHYGIDGRDRELSGVCWSRSGSQVFVGSEETVTGWTINATERRCFPSLEMR</sequence>